<organism evidence="1 2">
    <name type="scientific">Favolaschia claudopus</name>
    <dbReference type="NCBI Taxonomy" id="2862362"/>
    <lineage>
        <taxon>Eukaryota</taxon>
        <taxon>Fungi</taxon>
        <taxon>Dikarya</taxon>
        <taxon>Basidiomycota</taxon>
        <taxon>Agaricomycotina</taxon>
        <taxon>Agaricomycetes</taxon>
        <taxon>Agaricomycetidae</taxon>
        <taxon>Agaricales</taxon>
        <taxon>Marasmiineae</taxon>
        <taxon>Mycenaceae</taxon>
        <taxon>Favolaschia</taxon>
    </lineage>
</organism>
<accession>A0AAW0E1H6</accession>
<dbReference type="Proteomes" id="UP001362999">
    <property type="component" value="Unassembled WGS sequence"/>
</dbReference>
<proteinExistence type="predicted"/>
<gene>
    <name evidence="1" type="ORF">R3P38DRAFT_2841536</name>
</gene>
<dbReference type="EMBL" id="JAWWNJ010000004">
    <property type="protein sequence ID" value="KAK7057533.1"/>
    <property type="molecule type" value="Genomic_DNA"/>
</dbReference>
<evidence type="ECO:0000313" key="2">
    <source>
        <dbReference type="Proteomes" id="UP001362999"/>
    </source>
</evidence>
<dbReference type="AlphaFoldDB" id="A0AAW0E1H6"/>
<name>A0AAW0E1H6_9AGAR</name>
<comment type="caution">
    <text evidence="1">The sequence shown here is derived from an EMBL/GenBank/DDBJ whole genome shotgun (WGS) entry which is preliminary data.</text>
</comment>
<sequence length="298" mass="34203">MSTSQATQSKTKQAPRPVLFASFPTIKVIEPPKGRFSTCNDQWCLTYCSQNVSGRVHGKAPWCRSVCIRKVFSHEVRNILQFQSHRDIGPDGRARYPLPAEGQPIHLPRYLGGKSLEDPEHDRKVPEDTKYWDEGWYLWKTTNYLGVFSSMAQMQNNLEKQNKVDAMKQSKRKLWKEYQEFLKSGEPEVEENKWLGRVVPPNFGPDAAPDSLLVPLPLETGPLLEPIYRVLAPAQHALQLVREDLAESHYQKFARRAWDKAQTGDPFTLASRAVSFGYDQWKNWGKGSDEDDDKEKEP</sequence>
<protein>
    <submittedName>
        <fullName evidence="1">Uncharacterized protein</fullName>
    </submittedName>
</protein>
<reference evidence="1 2" key="1">
    <citation type="journal article" date="2024" name="J Genomics">
        <title>Draft genome sequencing and assembly of Favolaschia claudopus CIRM-BRFM 2984 isolated from oak limbs.</title>
        <authorList>
            <person name="Navarro D."/>
            <person name="Drula E."/>
            <person name="Chaduli D."/>
            <person name="Cazenave R."/>
            <person name="Ahrendt S."/>
            <person name="Wang J."/>
            <person name="Lipzen A."/>
            <person name="Daum C."/>
            <person name="Barry K."/>
            <person name="Grigoriev I.V."/>
            <person name="Favel A."/>
            <person name="Rosso M.N."/>
            <person name="Martin F."/>
        </authorList>
    </citation>
    <scope>NUCLEOTIDE SEQUENCE [LARGE SCALE GENOMIC DNA]</scope>
    <source>
        <strain evidence="1 2">CIRM-BRFM 2984</strain>
    </source>
</reference>
<keyword evidence="2" id="KW-1185">Reference proteome</keyword>
<evidence type="ECO:0000313" key="1">
    <source>
        <dbReference type="EMBL" id="KAK7057533.1"/>
    </source>
</evidence>